<reference evidence="2 3" key="1">
    <citation type="journal article" date="2014" name="Agronomy (Basel)">
        <title>A Draft Genome Sequence for Ensete ventricosum, the Drought-Tolerant Tree Against Hunger.</title>
        <authorList>
            <person name="Harrison J."/>
            <person name="Moore K.A."/>
            <person name="Paszkiewicz K."/>
            <person name="Jones T."/>
            <person name="Grant M."/>
            <person name="Ambacheew D."/>
            <person name="Muzemil S."/>
            <person name="Studholme D.J."/>
        </authorList>
    </citation>
    <scope>NUCLEOTIDE SEQUENCE [LARGE SCALE GENOMIC DNA]</scope>
</reference>
<dbReference type="PANTHER" id="PTHR33240">
    <property type="entry name" value="OS08G0508500 PROTEIN"/>
    <property type="match status" value="1"/>
</dbReference>
<evidence type="ECO:0000313" key="3">
    <source>
        <dbReference type="Proteomes" id="UP000287651"/>
    </source>
</evidence>
<evidence type="ECO:0000256" key="1">
    <source>
        <dbReference type="SAM" id="MobiDB-lite"/>
    </source>
</evidence>
<sequence length="354" mass="40044">MTRSIDNLPHFSPESDQAPSGGVAKQSEPALSVLARSFPDPDTLSSDSTSSLREQLRLVNQRIDDYIATDTLVVEKCENQKRPLAEPSRSPPFGLPRRRMERGEQIIPRLPNVLLNSTQTKIFLHIREKGLLKTPNPLRSRAKDRDRKCYYRFHRDYGHDTEECYDLKDQIEDLIHRGHLDRYIMKPCEPSLHSKGPVERHIDVIVGGPTAGGVSSSTRKAYARAEVQKRPRPRSDPRFTFESESDYPDHKDALVVTARIANASVMRIMIDTGSSTDILYLDAFHKLRMTNWDLIAMTSTLIGVTGDAIIPVGIITLPVTFDDEPRTKTLMVYFMMVDLPSAYNVIIKQQPSTS</sequence>
<feature type="region of interest" description="Disordered" evidence="1">
    <location>
        <begin position="209"/>
        <end position="245"/>
    </location>
</feature>
<dbReference type="Gene3D" id="2.40.70.10">
    <property type="entry name" value="Acid Proteases"/>
    <property type="match status" value="1"/>
</dbReference>
<name>A0A427AVT8_ENSVE</name>
<feature type="compositionally biased region" description="Basic and acidic residues" evidence="1">
    <location>
        <begin position="226"/>
        <end position="245"/>
    </location>
</feature>
<evidence type="ECO:0000313" key="2">
    <source>
        <dbReference type="EMBL" id="RRT80325.1"/>
    </source>
</evidence>
<comment type="caution">
    <text evidence="2">The sequence shown here is derived from an EMBL/GenBank/DDBJ whole genome shotgun (WGS) entry which is preliminary data.</text>
</comment>
<gene>
    <name evidence="2" type="ORF">B296_00013484</name>
</gene>
<evidence type="ECO:0008006" key="4">
    <source>
        <dbReference type="Google" id="ProtNLM"/>
    </source>
</evidence>
<feature type="region of interest" description="Disordered" evidence="1">
    <location>
        <begin position="1"/>
        <end position="30"/>
    </location>
</feature>
<dbReference type="PANTHER" id="PTHR33240:SF8">
    <property type="entry name" value="OS03G0439900 PROTEIN"/>
    <property type="match status" value="1"/>
</dbReference>
<dbReference type="Proteomes" id="UP000287651">
    <property type="component" value="Unassembled WGS sequence"/>
</dbReference>
<proteinExistence type="predicted"/>
<accession>A0A427AVT8</accession>
<dbReference type="InterPro" id="IPR021109">
    <property type="entry name" value="Peptidase_aspartic_dom_sf"/>
</dbReference>
<organism evidence="2 3">
    <name type="scientific">Ensete ventricosum</name>
    <name type="common">Abyssinian banana</name>
    <name type="synonym">Musa ensete</name>
    <dbReference type="NCBI Taxonomy" id="4639"/>
    <lineage>
        <taxon>Eukaryota</taxon>
        <taxon>Viridiplantae</taxon>
        <taxon>Streptophyta</taxon>
        <taxon>Embryophyta</taxon>
        <taxon>Tracheophyta</taxon>
        <taxon>Spermatophyta</taxon>
        <taxon>Magnoliopsida</taxon>
        <taxon>Liliopsida</taxon>
        <taxon>Zingiberales</taxon>
        <taxon>Musaceae</taxon>
        <taxon>Ensete</taxon>
    </lineage>
</organism>
<protein>
    <recommendedName>
        <fullName evidence="4">Peptidase A2 domain-containing protein</fullName>
    </recommendedName>
</protein>
<dbReference type="AlphaFoldDB" id="A0A427AVT8"/>
<dbReference type="EMBL" id="AMZH03001173">
    <property type="protein sequence ID" value="RRT80325.1"/>
    <property type="molecule type" value="Genomic_DNA"/>
</dbReference>
<dbReference type="CDD" id="cd00303">
    <property type="entry name" value="retropepsin_like"/>
    <property type="match status" value="1"/>
</dbReference>